<proteinExistence type="inferred from homology"/>
<dbReference type="InterPro" id="IPR042081">
    <property type="entry name" value="RNA_2'-PTrans_C"/>
</dbReference>
<dbReference type="Pfam" id="PF01885">
    <property type="entry name" value="PTS_2-RNA"/>
    <property type="match status" value="1"/>
</dbReference>
<dbReference type="PANTHER" id="PTHR12684:SF2">
    <property type="entry name" value="TRNA 2'-PHOSPHOTRANSFERASE 1"/>
    <property type="match status" value="1"/>
</dbReference>
<dbReference type="Gene3D" id="3.20.170.30">
    <property type="match status" value="1"/>
</dbReference>
<dbReference type="HAMAP" id="MF_00299">
    <property type="entry name" value="KptA"/>
    <property type="match status" value="1"/>
</dbReference>
<evidence type="ECO:0000256" key="1">
    <source>
        <dbReference type="ARBA" id="ARBA00009836"/>
    </source>
</evidence>
<evidence type="ECO:0000256" key="3">
    <source>
        <dbReference type="ARBA" id="ARBA00023027"/>
    </source>
</evidence>
<dbReference type="Proteomes" id="UP001552427">
    <property type="component" value="Unassembled WGS sequence"/>
</dbReference>
<dbReference type="EC" id="2.7.1.-" evidence="5"/>
<comment type="function">
    <text evidence="4 5">Removes the 2'-phosphate from RNA via an intermediate in which the phosphate is ADP-ribosylated by NAD followed by a presumed transesterification to release the RNA and generate ADP-ribose 1''-2''-cyclic phosphate (APPR&gt;P). May function as an ADP-ribosylase.</text>
</comment>
<dbReference type="InterPro" id="IPR042080">
    <property type="entry name" value="RNA_2'-PTrans_N"/>
</dbReference>
<evidence type="ECO:0000313" key="6">
    <source>
        <dbReference type="EMBL" id="MEV4289896.1"/>
    </source>
</evidence>
<comment type="similarity">
    <text evidence="1 5">Belongs to the KptA/TPT1 family.</text>
</comment>
<evidence type="ECO:0000313" key="7">
    <source>
        <dbReference type="Proteomes" id="UP001552427"/>
    </source>
</evidence>
<dbReference type="SUPFAM" id="SSF56399">
    <property type="entry name" value="ADP-ribosylation"/>
    <property type="match status" value="1"/>
</dbReference>
<dbReference type="InterPro" id="IPR022928">
    <property type="entry name" value="RNA_2'-PTrans_KptA"/>
</dbReference>
<evidence type="ECO:0000256" key="4">
    <source>
        <dbReference type="ARBA" id="ARBA00025212"/>
    </source>
</evidence>
<evidence type="ECO:0000256" key="2">
    <source>
        <dbReference type="ARBA" id="ARBA00022679"/>
    </source>
</evidence>
<keyword evidence="2 5" id="KW-0808">Transferase</keyword>
<gene>
    <name evidence="5" type="primary">kptA</name>
    <name evidence="6" type="ORF">AB0K40_30690</name>
</gene>
<dbReference type="Gene3D" id="1.10.10.970">
    <property type="entry name" value="RNA 2'-phosphotransferase, Tpt1/KptA family, N-terminal domain"/>
    <property type="match status" value="1"/>
</dbReference>
<keyword evidence="3 5" id="KW-0520">NAD</keyword>
<organism evidence="6 7">
    <name type="scientific">Nonomuraea bangladeshensis</name>
    <dbReference type="NCBI Taxonomy" id="404385"/>
    <lineage>
        <taxon>Bacteria</taxon>
        <taxon>Bacillati</taxon>
        <taxon>Actinomycetota</taxon>
        <taxon>Actinomycetes</taxon>
        <taxon>Streptosporangiales</taxon>
        <taxon>Streptosporangiaceae</taxon>
        <taxon>Nonomuraea</taxon>
    </lineage>
</organism>
<evidence type="ECO:0000256" key="5">
    <source>
        <dbReference type="HAMAP-Rule" id="MF_00299"/>
    </source>
</evidence>
<keyword evidence="7" id="KW-1185">Reference proteome</keyword>
<dbReference type="InterPro" id="IPR002745">
    <property type="entry name" value="Ptrans_KptA/Tpt1"/>
</dbReference>
<dbReference type="NCBIfam" id="NF002014">
    <property type="entry name" value="PRK00819.1-4"/>
    <property type="match status" value="1"/>
</dbReference>
<dbReference type="EMBL" id="JBFARM010000009">
    <property type="protein sequence ID" value="MEV4289896.1"/>
    <property type="molecule type" value="Genomic_DNA"/>
</dbReference>
<dbReference type="GO" id="GO:0016740">
    <property type="term" value="F:transferase activity"/>
    <property type="evidence" value="ECO:0007669"/>
    <property type="project" value="UniProtKB-KW"/>
</dbReference>
<protein>
    <recommendedName>
        <fullName evidence="5">Probable RNA 2'-phosphotransferase</fullName>
        <ecNumber evidence="5">2.7.1.-</ecNumber>
    </recommendedName>
</protein>
<name>A0ABV3HBK4_9ACTN</name>
<reference evidence="6 7" key="1">
    <citation type="submission" date="2024-06" db="EMBL/GenBank/DDBJ databases">
        <title>The Natural Products Discovery Center: Release of the First 8490 Sequenced Strains for Exploring Actinobacteria Biosynthetic Diversity.</title>
        <authorList>
            <person name="Kalkreuter E."/>
            <person name="Kautsar S.A."/>
            <person name="Yang D."/>
            <person name="Bader C.D."/>
            <person name="Teijaro C.N."/>
            <person name="Fluegel L."/>
            <person name="Davis C.M."/>
            <person name="Simpson J.R."/>
            <person name="Lauterbach L."/>
            <person name="Steele A.D."/>
            <person name="Gui C."/>
            <person name="Meng S."/>
            <person name="Li G."/>
            <person name="Viehrig K."/>
            <person name="Ye F."/>
            <person name="Su P."/>
            <person name="Kiefer A.F."/>
            <person name="Nichols A."/>
            <person name="Cepeda A.J."/>
            <person name="Yan W."/>
            <person name="Fan B."/>
            <person name="Jiang Y."/>
            <person name="Adhikari A."/>
            <person name="Zheng C.-J."/>
            <person name="Schuster L."/>
            <person name="Cowan T.M."/>
            <person name="Smanski M.J."/>
            <person name="Chevrette M.G."/>
            <person name="De Carvalho L.P.S."/>
            <person name="Shen B."/>
        </authorList>
    </citation>
    <scope>NUCLEOTIDE SEQUENCE [LARGE SCALE GENOMIC DNA]</scope>
    <source>
        <strain evidence="6 7">NPDC049574</strain>
    </source>
</reference>
<comment type="caution">
    <text evidence="6">The sequence shown here is derived from an EMBL/GenBank/DDBJ whole genome shotgun (WGS) entry which is preliminary data.</text>
</comment>
<dbReference type="PANTHER" id="PTHR12684">
    <property type="entry name" value="PUTATIVE PHOSPHOTRANSFERASE"/>
    <property type="match status" value="1"/>
</dbReference>
<sequence length="177" mass="19274">MMRRRLVRVSKFLARHLRHDPGRIGLNLGPAGWVPVEELLSAAAAHGFPITPAELARVVETDDKRRYVIEDGRIRASQGHSVPVDLGLPPAEPPGVLYHGTVGRFLSAIRREGLRPMGRHHVHLSPDRDTAVRVGARRGAPVVLVVRAGAMHADGHVFHLSANGVWLTGHVPPAYLA</sequence>
<accession>A0ABV3HBK4</accession>